<feature type="region of interest" description="Disordered" evidence="1">
    <location>
        <begin position="332"/>
        <end position="351"/>
    </location>
</feature>
<dbReference type="AlphaFoldDB" id="A0A498JZK6"/>
<evidence type="ECO:0000259" key="3">
    <source>
        <dbReference type="Pfam" id="PF25502"/>
    </source>
</evidence>
<dbReference type="PANTHER" id="PTHR33913">
    <property type="entry name" value="ALEURONE LAYER MORPHOGENESIS PROTEIN"/>
    <property type="match status" value="1"/>
</dbReference>
<evidence type="ECO:0000256" key="1">
    <source>
        <dbReference type="SAM" id="MobiDB-lite"/>
    </source>
</evidence>
<accession>A0A498JZK6</accession>
<feature type="region of interest" description="Disordered" evidence="1">
    <location>
        <begin position="360"/>
        <end position="381"/>
    </location>
</feature>
<gene>
    <name evidence="4" type="ORF">DVH24_001015</name>
</gene>
<dbReference type="Proteomes" id="UP000290289">
    <property type="component" value="Chromosome 4"/>
</dbReference>
<feature type="compositionally biased region" description="Polar residues" evidence="1">
    <location>
        <begin position="361"/>
        <end position="381"/>
    </location>
</feature>
<dbReference type="Pfam" id="PF25502">
    <property type="entry name" value="DUF7915"/>
    <property type="match status" value="1"/>
</dbReference>
<dbReference type="EMBL" id="RDQH01000330">
    <property type="protein sequence ID" value="RXI00781.1"/>
    <property type="molecule type" value="Genomic_DNA"/>
</dbReference>
<keyword evidence="5" id="KW-1185">Reference proteome</keyword>
<dbReference type="InterPro" id="IPR057237">
    <property type="entry name" value="DUF7915"/>
</dbReference>
<proteinExistence type="predicted"/>
<evidence type="ECO:0000313" key="4">
    <source>
        <dbReference type="EMBL" id="RXI00781.1"/>
    </source>
</evidence>
<sequence>MDDMNVCPTEEAIQAFLEYLVDPVLSPKSSMRNTPSLSQQESVAKQVHAVVLLYNYYHRKQCPKLEDLNFDSFCKLVLFLKPALMVHMKFMQSPNDTKLDDLEKQLSVTEKAIVDACSISVSLDALKDVPNTEGWPISKVTVLLVDSKKENCFLLFNSITQGVWSVIEKDVDVSVHSPEDKAVEKHVHKNKRVIGKPSRRESTTDEPILRKLAYSAISEATGISQTDLLVLERQVVFSVTSEKAAACFFIIQCTKTVSEGIIPVPIKDVIDSLQGPMVRKSFSSWAVTPVVEYYHVLPYAGTLLDWYPRREFSNGLQDSTLGDGNIILNSRERIGKPSKQELHKSQDKSPVNDVLIENLEDNSSVSKPNPQSLKENDTTGCSKTSLVEAFNGPQKMEAGDTFMVPPQNDQSCKKISSTTHFIDHHVENLENKTIRYKPQLRKQKDAAGCCKTSLANALNEPQKVVMDDPSMVPSQNGQHCKNTSSTIQVVNHQGKRTSSTKSELHGSANNAKVEVVNSKTGPFIPDCVENLVSGKEIGTINSFDQNGISGHALVTCQSGSQDLHKLQVAIASKGNILSQTALGVLMKRRDDLSLQQRNIEDEIAQCDKKIRRILYGGEDDLALKVDSIIEACNDVYARSERNCRLREDPCSPQNVKRKRLSEAILSVKSPCQASSAELDGACYDNNWILPTYRVSPSDGGFQADVTVKGMEFECSSVGGLCSNPREARESAAAQVLAKLRSMAGQA</sequence>
<reference evidence="4 5" key="1">
    <citation type="submission" date="2018-10" db="EMBL/GenBank/DDBJ databases">
        <title>A high-quality apple genome assembly.</title>
        <authorList>
            <person name="Hu J."/>
        </authorList>
    </citation>
    <scope>NUCLEOTIDE SEQUENCE [LARGE SCALE GENOMIC DNA]</scope>
    <source>
        <strain evidence="5">cv. HFTH1</strain>
        <tissue evidence="4">Young leaf</tissue>
    </source>
</reference>
<organism evidence="4 5">
    <name type="scientific">Malus domestica</name>
    <name type="common">Apple</name>
    <name type="synonym">Pyrus malus</name>
    <dbReference type="NCBI Taxonomy" id="3750"/>
    <lineage>
        <taxon>Eukaryota</taxon>
        <taxon>Viridiplantae</taxon>
        <taxon>Streptophyta</taxon>
        <taxon>Embryophyta</taxon>
        <taxon>Tracheophyta</taxon>
        <taxon>Spermatophyta</taxon>
        <taxon>Magnoliopsida</taxon>
        <taxon>eudicotyledons</taxon>
        <taxon>Gunneridae</taxon>
        <taxon>Pentapetalae</taxon>
        <taxon>rosids</taxon>
        <taxon>fabids</taxon>
        <taxon>Rosales</taxon>
        <taxon>Rosaceae</taxon>
        <taxon>Amygdaloideae</taxon>
        <taxon>Maleae</taxon>
        <taxon>Malus</taxon>
    </lineage>
</organism>
<comment type="caution">
    <text evidence="4">The sequence shown here is derived from an EMBL/GenBank/DDBJ whole genome shotgun (WGS) entry which is preliminary data.</text>
</comment>
<feature type="compositionally biased region" description="Basic and acidic residues" evidence="1">
    <location>
        <begin position="332"/>
        <end position="347"/>
    </location>
</feature>
<evidence type="ECO:0008006" key="6">
    <source>
        <dbReference type="Google" id="ProtNLM"/>
    </source>
</evidence>
<feature type="domain" description="DUF7913" evidence="2">
    <location>
        <begin position="6"/>
        <end position="124"/>
    </location>
</feature>
<evidence type="ECO:0000313" key="5">
    <source>
        <dbReference type="Proteomes" id="UP000290289"/>
    </source>
</evidence>
<dbReference type="Pfam" id="PF25500">
    <property type="entry name" value="DUF7913"/>
    <property type="match status" value="1"/>
</dbReference>
<dbReference type="Gene3D" id="3.30.160.20">
    <property type="match status" value="1"/>
</dbReference>
<name>A0A498JZK6_MALDO</name>
<evidence type="ECO:0000259" key="2">
    <source>
        <dbReference type="Pfam" id="PF25500"/>
    </source>
</evidence>
<protein>
    <recommendedName>
        <fullName evidence="6">DRBM domain-containing protein</fullName>
    </recommendedName>
</protein>
<dbReference type="SUPFAM" id="SSF54768">
    <property type="entry name" value="dsRNA-binding domain-like"/>
    <property type="match status" value="1"/>
</dbReference>
<dbReference type="InterPro" id="IPR057235">
    <property type="entry name" value="DUF7913"/>
</dbReference>
<dbReference type="PANTHER" id="PTHR33913:SF1">
    <property type="entry name" value="DRBM DOMAIN-CONTAINING PROTEIN"/>
    <property type="match status" value="1"/>
</dbReference>
<feature type="domain" description="DUF7915" evidence="3">
    <location>
        <begin position="160"/>
        <end position="309"/>
    </location>
</feature>